<dbReference type="OrthoDB" id="2156052at2759"/>
<feature type="compositionally biased region" description="Gly residues" evidence="1">
    <location>
        <begin position="98"/>
        <end position="110"/>
    </location>
</feature>
<dbReference type="VEuPathDB" id="FungiDB:CDV56_107262"/>
<gene>
    <name evidence="2" type="ORF">CDV56_107262</name>
</gene>
<evidence type="ECO:0000313" key="2">
    <source>
        <dbReference type="EMBL" id="RHZ67506.1"/>
    </source>
</evidence>
<comment type="caution">
    <text evidence="2">The sequence shown here is derived from an EMBL/GenBank/DDBJ whole genome shotgun (WGS) entry which is preliminary data.</text>
</comment>
<keyword evidence="3" id="KW-1185">Reference proteome</keyword>
<proteinExistence type="predicted"/>
<dbReference type="RefSeq" id="XP_026618666.1">
    <property type="nucleotide sequence ID" value="XM_026760881.1"/>
</dbReference>
<dbReference type="EMBL" id="NKHU02000006">
    <property type="protein sequence ID" value="RHZ67506.1"/>
    <property type="molecule type" value="Genomic_DNA"/>
</dbReference>
<protein>
    <submittedName>
        <fullName evidence="2">Uncharacterized protein</fullName>
    </submittedName>
</protein>
<sequence length="235" mass="25003">MQGPPRLVAVGELKSFWTVELAHYSIREGYMDLIGVEHHIGQLVKYMRSSNLKFGFLSTYKSTVFIRRMGPCRFEISLPIGEGAASTAPSRRGRGRPAGRGGRTTRGQQGGPLAVRVPPPPRSVTPPAAPAAPVLFCYQCLQAPTVCVMGVLPPCLGYSPAGKKYSRCAGMHQPCLLFPAAALPLACYVVLLSHAADCAPTTSKAASLAAVITAARYLEGVLQPLFAWLPLPSGT</sequence>
<dbReference type="GeneID" id="38129236"/>
<organism evidence="2 3">
    <name type="scientific">Aspergillus thermomutatus</name>
    <name type="common">Neosartorya pseudofischeri</name>
    <dbReference type="NCBI Taxonomy" id="41047"/>
    <lineage>
        <taxon>Eukaryota</taxon>
        <taxon>Fungi</taxon>
        <taxon>Dikarya</taxon>
        <taxon>Ascomycota</taxon>
        <taxon>Pezizomycotina</taxon>
        <taxon>Eurotiomycetes</taxon>
        <taxon>Eurotiomycetidae</taxon>
        <taxon>Eurotiales</taxon>
        <taxon>Aspergillaceae</taxon>
        <taxon>Aspergillus</taxon>
        <taxon>Aspergillus subgen. Fumigati</taxon>
    </lineage>
</organism>
<name>A0A397I143_ASPTH</name>
<evidence type="ECO:0000256" key="1">
    <source>
        <dbReference type="SAM" id="MobiDB-lite"/>
    </source>
</evidence>
<dbReference type="Proteomes" id="UP000215305">
    <property type="component" value="Unassembled WGS sequence"/>
</dbReference>
<evidence type="ECO:0000313" key="3">
    <source>
        <dbReference type="Proteomes" id="UP000215305"/>
    </source>
</evidence>
<dbReference type="AlphaFoldDB" id="A0A397I143"/>
<reference evidence="2" key="1">
    <citation type="submission" date="2018-08" db="EMBL/GenBank/DDBJ databases">
        <title>Draft genome sequence of azole-resistant Aspergillus thermomutatus (Neosartorya pseudofischeri) strain HMR AF 39, isolated from a human nasal aspirate.</title>
        <authorList>
            <person name="Parent-Michaud M."/>
            <person name="Dufresne P.J."/>
            <person name="Fournier E."/>
            <person name="Martineau C."/>
            <person name="Moreira S."/>
            <person name="Perkins V."/>
            <person name="De Repentigny L."/>
            <person name="Dufresne S.F."/>
        </authorList>
    </citation>
    <scope>NUCLEOTIDE SEQUENCE [LARGE SCALE GENOMIC DNA]</scope>
    <source>
        <strain evidence="2">HMR AF 39</strain>
    </source>
</reference>
<feature type="region of interest" description="Disordered" evidence="1">
    <location>
        <begin position="83"/>
        <end position="119"/>
    </location>
</feature>
<accession>A0A397I143</accession>